<evidence type="ECO:0000313" key="2">
    <source>
        <dbReference type="Proteomes" id="UP000243680"/>
    </source>
</evidence>
<proteinExistence type="predicted"/>
<protein>
    <submittedName>
        <fullName evidence="1">Uncharacterized protein</fullName>
    </submittedName>
</protein>
<name>A0A1B4LBV7_9BURK</name>
<dbReference type="Proteomes" id="UP000243680">
    <property type="component" value="Chromosome 1"/>
</dbReference>
<accession>A0A1B4LBV7</accession>
<dbReference type="AlphaFoldDB" id="A0A1B4LBV7"/>
<sequence>MKRYSELLQEKLEREKAQFQEYRNSESARNRRAMINRVAFDDLMRELRPEFRGFVEQIVECKFEAVYSEKTEEPYKAQAEVIFRLHRDKPGAPLDRDKDCRFWIELDAENGVVFWDYHGDLPEYHGNRIKTGKLGSIGPECVTALPLRLEDCLRACLHGRRLSELRYR</sequence>
<organism evidence="1 2">
    <name type="scientific">Burkholderia ubonensis</name>
    <dbReference type="NCBI Taxonomy" id="101571"/>
    <lineage>
        <taxon>Bacteria</taxon>
        <taxon>Pseudomonadati</taxon>
        <taxon>Pseudomonadota</taxon>
        <taxon>Betaproteobacteria</taxon>
        <taxon>Burkholderiales</taxon>
        <taxon>Burkholderiaceae</taxon>
        <taxon>Burkholderia</taxon>
        <taxon>Burkholderia cepacia complex</taxon>
    </lineage>
</organism>
<reference evidence="1 2" key="1">
    <citation type="submission" date="2015-12" db="EMBL/GenBank/DDBJ databases">
        <title>Diversity of Burkholderia near neighbor genomes.</title>
        <authorList>
            <person name="Sahl J."/>
            <person name="Wagner D."/>
            <person name="Keim P."/>
        </authorList>
    </citation>
    <scope>NUCLEOTIDE SEQUENCE [LARGE SCALE GENOMIC DNA]</scope>
    <source>
        <strain evidence="1 2">MSMB0783</strain>
    </source>
</reference>
<dbReference type="EMBL" id="CP013420">
    <property type="protein sequence ID" value="AOJ74652.1"/>
    <property type="molecule type" value="Genomic_DNA"/>
</dbReference>
<gene>
    <name evidence="1" type="ORF">WJ35_05915</name>
</gene>
<evidence type="ECO:0000313" key="1">
    <source>
        <dbReference type="EMBL" id="AOJ74652.1"/>
    </source>
</evidence>